<dbReference type="GO" id="GO:0016740">
    <property type="term" value="F:transferase activity"/>
    <property type="evidence" value="ECO:0007669"/>
    <property type="project" value="UniProtKB-KW"/>
</dbReference>
<dbReference type="InterPro" id="IPR008949">
    <property type="entry name" value="Isoprenoid_synthase_dom_sf"/>
</dbReference>
<evidence type="ECO:0000256" key="1">
    <source>
        <dbReference type="ARBA" id="ARBA00022723"/>
    </source>
</evidence>
<dbReference type="Gene3D" id="1.10.600.10">
    <property type="entry name" value="Farnesyl Diphosphate Synthase"/>
    <property type="match status" value="1"/>
</dbReference>
<evidence type="ECO:0000256" key="2">
    <source>
        <dbReference type="ARBA" id="ARBA00022842"/>
    </source>
</evidence>
<dbReference type="PANTHER" id="PTHR12001">
    <property type="entry name" value="GERANYLGERANYL PYROPHOSPHATE SYNTHASE"/>
    <property type="match status" value="1"/>
</dbReference>
<dbReference type="InterPro" id="IPR000092">
    <property type="entry name" value="Polyprenyl_synt"/>
</dbReference>
<dbReference type="Proteomes" id="UP001501358">
    <property type="component" value="Unassembled WGS sequence"/>
</dbReference>
<sequence length="371" mass="38114">MLLSTPYVDHAPAAEETLLRCRELVRPALRTAVDRLHPWPRRVVSYSFGWVAADGSERAAPGSGGGTGQGVRPALAVLAAEAVGGACGSAVPGAVAVELVHASTLVHDDVADRGEQRRGRPAAWKEFGTGPAVLSGDALLALAVDVVSRVGGERSAQAVRLVSGALAGLVHGRSEEALFGSRPWAGPDAVRPAEYREAALRRTGTLLGCAAALGALLAGGSAGSVEAFGTAGRRLGLALQLAREVAGIWGPPATGRRPDHGSLLRGARTMPVVAAAALDQGVAGRLEKLLGGGEPLTRARAAYAAQLVEEAGGREFAVCEARRALESARDALDGLALAGPAAEEIDALAEFVVERRLRDCEDAGAVRMRVL</sequence>
<dbReference type="SUPFAM" id="SSF48576">
    <property type="entry name" value="Terpenoid synthases"/>
    <property type="match status" value="1"/>
</dbReference>
<gene>
    <name evidence="4" type="ORF">GCM10010406_27850</name>
</gene>
<name>A0ABN3LU65_9ACTN</name>
<comment type="similarity">
    <text evidence="3">Belongs to the FPP/GGPP synthase family.</text>
</comment>
<dbReference type="Pfam" id="PF00348">
    <property type="entry name" value="polyprenyl_synt"/>
    <property type="match status" value="1"/>
</dbReference>
<dbReference type="RefSeq" id="WP_425582658.1">
    <property type="nucleotide sequence ID" value="NZ_BAAATA010000014.1"/>
</dbReference>
<evidence type="ECO:0000313" key="5">
    <source>
        <dbReference type="Proteomes" id="UP001501358"/>
    </source>
</evidence>
<accession>A0ABN3LU65</accession>
<comment type="caution">
    <text evidence="4">The sequence shown here is derived from an EMBL/GenBank/DDBJ whole genome shotgun (WGS) entry which is preliminary data.</text>
</comment>
<evidence type="ECO:0000256" key="3">
    <source>
        <dbReference type="RuleBase" id="RU004466"/>
    </source>
</evidence>
<organism evidence="4 5">
    <name type="scientific">Streptomyces thermolineatus</name>
    <dbReference type="NCBI Taxonomy" id="44033"/>
    <lineage>
        <taxon>Bacteria</taxon>
        <taxon>Bacillati</taxon>
        <taxon>Actinomycetota</taxon>
        <taxon>Actinomycetes</taxon>
        <taxon>Kitasatosporales</taxon>
        <taxon>Streptomycetaceae</taxon>
        <taxon>Streptomyces</taxon>
    </lineage>
</organism>
<dbReference type="InterPro" id="IPR033749">
    <property type="entry name" value="Polyprenyl_synt_CS"/>
</dbReference>
<reference evidence="4 5" key="1">
    <citation type="journal article" date="2019" name="Int. J. Syst. Evol. Microbiol.">
        <title>The Global Catalogue of Microorganisms (GCM) 10K type strain sequencing project: providing services to taxonomists for standard genome sequencing and annotation.</title>
        <authorList>
            <consortium name="The Broad Institute Genomics Platform"/>
            <consortium name="The Broad Institute Genome Sequencing Center for Infectious Disease"/>
            <person name="Wu L."/>
            <person name="Ma J."/>
        </authorList>
    </citation>
    <scope>NUCLEOTIDE SEQUENCE [LARGE SCALE GENOMIC DNA]</scope>
    <source>
        <strain evidence="4 5">JCM 6307</strain>
    </source>
</reference>
<keyword evidence="3 4" id="KW-0808">Transferase</keyword>
<keyword evidence="2" id="KW-0460">Magnesium</keyword>
<protein>
    <submittedName>
        <fullName evidence="4">Family 2 encapsulin nanocompartment cargo protein polyprenyl transferase</fullName>
    </submittedName>
</protein>
<keyword evidence="5" id="KW-1185">Reference proteome</keyword>
<proteinExistence type="inferred from homology"/>
<dbReference type="EMBL" id="BAAATA010000014">
    <property type="protein sequence ID" value="GAA2490177.1"/>
    <property type="molecule type" value="Genomic_DNA"/>
</dbReference>
<evidence type="ECO:0000313" key="4">
    <source>
        <dbReference type="EMBL" id="GAA2490177.1"/>
    </source>
</evidence>
<dbReference type="PANTHER" id="PTHR12001:SF86">
    <property type="entry name" value="GERANYLGERANYL DIPHOSPHATE SYNTHASE"/>
    <property type="match status" value="1"/>
</dbReference>
<keyword evidence="1" id="KW-0479">Metal-binding</keyword>
<dbReference type="PROSITE" id="PS00723">
    <property type="entry name" value="POLYPRENYL_SYNTHASE_1"/>
    <property type="match status" value="1"/>
</dbReference>